<evidence type="ECO:0000313" key="9">
    <source>
        <dbReference type="EMBL" id="KEF57259.1"/>
    </source>
</evidence>
<dbReference type="GeneID" id="25280102"/>
<evidence type="ECO:0000256" key="2">
    <source>
        <dbReference type="ARBA" id="ARBA00022651"/>
    </source>
</evidence>
<sequence length="102" mass="11648">GGKVLTYHGQADGVTNSFNSARYYELVAANMSLSPSALDEFYRFFRISGMVHCRRVGCREQVRRLATGGQHTREQRTTYHDQMGGGRRGARIDYGQRLRKFN</sequence>
<dbReference type="VEuPathDB" id="FungiDB:A1O9_05176"/>
<evidence type="ECO:0000256" key="8">
    <source>
        <dbReference type="SAM" id="MobiDB-lite"/>
    </source>
</evidence>
<dbReference type="RefSeq" id="XP_013259849.1">
    <property type="nucleotide sequence ID" value="XM_013404395.1"/>
</dbReference>
<reference evidence="9 10" key="1">
    <citation type="submission" date="2013-03" db="EMBL/GenBank/DDBJ databases">
        <title>The Genome Sequence of Exophiala aquamarina CBS 119918.</title>
        <authorList>
            <consortium name="The Broad Institute Genomics Platform"/>
            <person name="Cuomo C."/>
            <person name="de Hoog S."/>
            <person name="Gorbushina A."/>
            <person name="Walker B."/>
            <person name="Young S.K."/>
            <person name="Zeng Q."/>
            <person name="Gargeya S."/>
            <person name="Fitzgerald M."/>
            <person name="Haas B."/>
            <person name="Abouelleil A."/>
            <person name="Allen A.W."/>
            <person name="Alvarado L."/>
            <person name="Arachchi H.M."/>
            <person name="Berlin A.M."/>
            <person name="Chapman S.B."/>
            <person name="Gainer-Dewar J."/>
            <person name="Goldberg J."/>
            <person name="Griggs A."/>
            <person name="Gujja S."/>
            <person name="Hansen M."/>
            <person name="Howarth C."/>
            <person name="Imamovic A."/>
            <person name="Ireland A."/>
            <person name="Larimer J."/>
            <person name="McCowan C."/>
            <person name="Murphy C."/>
            <person name="Pearson M."/>
            <person name="Poon T.W."/>
            <person name="Priest M."/>
            <person name="Roberts A."/>
            <person name="Saif S."/>
            <person name="Shea T."/>
            <person name="Sisk P."/>
            <person name="Sykes S."/>
            <person name="Wortman J."/>
            <person name="Nusbaum C."/>
            <person name="Birren B."/>
        </authorList>
    </citation>
    <scope>NUCLEOTIDE SEQUENCE [LARGE SCALE GENOMIC DNA]</scope>
    <source>
        <strain evidence="9 10">CBS 119918</strain>
    </source>
</reference>
<dbReference type="AlphaFoldDB" id="A0A072PB19"/>
<feature type="region of interest" description="Disordered" evidence="8">
    <location>
        <begin position="67"/>
        <end position="89"/>
    </location>
</feature>
<protein>
    <recommendedName>
        <fullName evidence="7">Carboxylic ester hydrolase</fullName>
        <ecNumber evidence="7">3.1.1.-</ecNumber>
    </recommendedName>
</protein>
<keyword evidence="3" id="KW-0732">Signal</keyword>
<comment type="similarity">
    <text evidence="7">Belongs to the tannase family.</text>
</comment>
<dbReference type="PANTHER" id="PTHR33938:SF15">
    <property type="entry name" value="FERULOYL ESTERASE B-RELATED"/>
    <property type="match status" value="1"/>
</dbReference>
<keyword evidence="1" id="KW-0719">Serine esterase</keyword>
<name>A0A072PB19_9EURO</name>
<keyword evidence="2" id="KW-0624">Polysaccharide degradation</keyword>
<accession>A0A072PB19</accession>
<dbReference type="Proteomes" id="UP000027920">
    <property type="component" value="Unassembled WGS sequence"/>
</dbReference>
<evidence type="ECO:0000256" key="3">
    <source>
        <dbReference type="ARBA" id="ARBA00022729"/>
    </source>
</evidence>
<dbReference type="InterPro" id="IPR011118">
    <property type="entry name" value="Tannase/feruloyl_esterase"/>
</dbReference>
<evidence type="ECO:0000256" key="7">
    <source>
        <dbReference type="RuleBase" id="RU361238"/>
    </source>
</evidence>
<feature type="non-terminal residue" evidence="9">
    <location>
        <position position="102"/>
    </location>
</feature>
<keyword evidence="2" id="KW-0858">Xylan degradation</keyword>
<keyword evidence="2" id="KW-0119">Carbohydrate metabolism</keyword>
<comment type="catalytic activity">
    <reaction evidence="6">
        <text>feruloyl-polysaccharide + H2O = ferulate + polysaccharide.</text>
        <dbReference type="EC" id="3.1.1.73"/>
    </reaction>
</comment>
<dbReference type="PANTHER" id="PTHR33938">
    <property type="entry name" value="FERULOYL ESTERASE B-RELATED"/>
    <property type="match status" value="1"/>
</dbReference>
<dbReference type="GO" id="GO:0030600">
    <property type="term" value="F:feruloyl esterase activity"/>
    <property type="evidence" value="ECO:0007669"/>
    <property type="project" value="UniProtKB-EC"/>
</dbReference>
<gene>
    <name evidence="9" type="ORF">A1O9_05176</name>
</gene>
<evidence type="ECO:0000256" key="1">
    <source>
        <dbReference type="ARBA" id="ARBA00022487"/>
    </source>
</evidence>
<dbReference type="HOGENOM" id="CLU_2284068_0_0_1"/>
<proteinExistence type="inferred from homology"/>
<organism evidence="9 10">
    <name type="scientific">Exophiala aquamarina CBS 119918</name>
    <dbReference type="NCBI Taxonomy" id="1182545"/>
    <lineage>
        <taxon>Eukaryota</taxon>
        <taxon>Fungi</taxon>
        <taxon>Dikarya</taxon>
        <taxon>Ascomycota</taxon>
        <taxon>Pezizomycotina</taxon>
        <taxon>Eurotiomycetes</taxon>
        <taxon>Chaetothyriomycetidae</taxon>
        <taxon>Chaetothyriales</taxon>
        <taxon>Herpotrichiellaceae</taxon>
        <taxon>Exophiala</taxon>
    </lineage>
</organism>
<dbReference type="GO" id="GO:0045493">
    <property type="term" value="P:xylan catabolic process"/>
    <property type="evidence" value="ECO:0007669"/>
    <property type="project" value="UniProtKB-KW"/>
</dbReference>
<comment type="caution">
    <text evidence="9">The sequence shown here is derived from an EMBL/GenBank/DDBJ whole genome shotgun (WGS) entry which is preliminary data.</text>
</comment>
<keyword evidence="5" id="KW-1015">Disulfide bond</keyword>
<evidence type="ECO:0000313" key="10">
    <source>
        <dbReference type="Proteomes" id="UP000027920"/>
    </source>
</evidence>
<dbReference type="EC" id="3.1.1.-" evidence="7"/>
<keyword evidence="10" id="KW-1185">Reference proteome</keyword>
<evidence type="ECO:0000256" key="6">
    <source>
        <dbReference type="ARBA" id="ARBA00034075"/>
    </source>
</evidence>
<evidence type="ECO:0000256" key="4">
    <source>
        <dbReference type="ARBA" id="ARBA00022801"/>
    </source>
</evidence>
<evidence type="ECO:0000256" key="5">
    <source>
        <dbReference type="ARBA" id="ARBA00023157"/>
    </source>
</evidence>
<keyword evidence="4 7" id="KW-0378">Hydrolase</keyword>
<dbReference type="Pfam" id="PF07519">
    <property type="entry name" value="Tannase"/>
    <property type="match status" value="1"/>
</dbReference>
<dbReference type="EMBL" id="AMGV01000004">
    <property type="protein sequence ID" value="KEF57259.1"/>
    <property type="molecule type" value="Genomic_DNA"/>
</dbReference>
<feature type="non-terminal residue" evidence="9">
    <location>
        <position position="1"/>
    </location>
</feature>
<dbReference type="OrthoDB" id="3039123at2759"/>